<feature type="domain" description="EF-hand" evidence="7">
    <location>
        <begin position="1011"/>
        <end position="1046"/>
    </location>
</feature>
<feature type="domain" description="EF-hand" evidence="7">
    <location>
        <begin position="1251"/>
        <end position="1286"/>
    </location>
</feature>
<feature type="domain" description="EF-hand" evidence="7">
    <location>
        <begin position="424"/>
        <end position="454"/>
    </location>
</feature>
<name>A0A6G0X822_9STRA</name>
<feature type="domain" description="EF-hand" evidence="7">
    <location>
        <begin position="1810"/>
        <end position="1845"/>
    </location>
</feature>
<evidence type="ECO:0000256" key="2">
    <source>
        <dbReference type="ARBA" id="ARBA00022707"/>
    </source>
</evidence>
<feature type="domain" description="EF-hand" evidence="7">
    <location>
        <begin position="869"/>
        <end position="904"/>
    </location>
</feature>
<dbReference type="Pfam" id="PF13202">
    <property type="entry name" value="EF-hand_5"/>
    <property type="match status" value="4"/>
</dbReference>
<evidence type="ECO:0000256" key="3">
    <source>
        <dbReference type="ARBA" id="ARBA00022723"/>
    </source>
</evidence>
<accession>A0A6G0X822</accession>
<feature type="domain" description="EF-hand" evidence="7">
    <location>
        <begin position="271"/>
        <end position="306"/>
    </location>
</feature>
<gene>
    <name evidence="8" type="ORF">Ae201684_007247</name>
</gene>
<dbReference type="Pfam" id="PF13833">
    <property type="entry name" value="EF-hand_8"/>
    <property type="match status" value="1"/>
</dbReference>
<feature type="domain" description="EF-hand" evidence="7">
    <location>
        <begin position="618"/>
        <end position="653"/>
    </location>
</feature>
<evidence type="ECO:0000259" key="7">
    <source>
        <dbReference type="PROSITE" id="PS50222"/>
    </source>
</evidence>
<feature type="domain" description="EF-hand" evidence="7">
    <location>
        <begin position="1436"/>
        <end position="1471"/>
    </location>
</feature>
<dbReference type="CDD" id="cd00051">
    <property type="entry name" value="EFh"/>
    <property type="match status" value="14"/>
</dbReference>
<dbReference type="EMBL" id="VJMJ01000089">
    <property type="protein sequence ID" value="KAF0736225.1"/>
    <property type="molecule type" value="Genomic_DNA"/>
</dbReference>
<dbReference type="InterPro" id="IPR028846">
    <property type="entry name" value="Recoverin"/>
</dbReference>
<protein>
    <recommendedName>
        <fullName evidence="7">EF-hand domain-containing protein</fullName>
    </recommendedName>
</protein>
<feature type="domain" description="EF-hand" evidence="7">
    <location>
        <begin position="814"/>
        <end position="849"/>
    </location>
</feature>
<dbReference type="Proteomes" id="UP000481153">
    <property type="component" value="Unassembled WGS sequence"/>
</dbReference>
<feature type="domain" description="EF-hand" evidence="7">
    <location>
        <begin position="1066"/>
        <end position="1101"/>
    </location>
</feature>
<feature type="domain" description="EF-hand" evidence="7">
    <location>
        <begin position="2193"/>
        <end position="2226"/>
    </location>
</feature>
<feature type="domain" description="EF-hand" evidence="7">
    <location>
        <begin position="778"/>
        <end position="813"/>
    </location>
</feature>
<dbReference type="Pfam" id="PF13499">
    <property type="entry name" value="EF-hand_7"/>
    <property type="match status" value="10"/>
</dbReference>
<feature type="domain" description="EF-hand" evidence="7">
    <location>
        <begin position="1382"/>
        <end position="1417"/>
    </location>
</feature>
<keyword evidence="5" id="KW-0106">Calcium</keyword>
<feature type="domain" description="EF-hand" evidence="7">
    <location>
        <begin position="1949"/>
        <end position="1984"/>
    </location>
</feature>
<evidence type="ECO:0000256" key="1">
    <source>
        <dbReference type="ARBA" id="ARBA00006049"/>
    </source>
</evidence>
<feature type="domain" description="EF-hand" evidence="7">
    <location>
        <begin position="1913"/>
        <end position="1948"/>
    </location>
</feature>
<feature type="domain" description="EF-hand" evidence="7">
    <location>
        <begin position="384"/>
        <end position="419"/>
    </location>
</feature>
<feature type="domain" description="EF-hand" evidence="7">
    <location>
        <begin position="1532"/>
        <end position="1567"/>
    </location>
</feature>
<feature type="domain" description="EF-hand" evidence="7">
    <location>
        <begin position="2139"/>
        <end position="2174"/>
    </location>
</feature>
<sequence length="2226" mass="249170">MRSAALGGLRTSRYSSRRWKLKENDEGSNSKTRLDINRVSRVAISRQGCIRDLLLHPDMPLDELRDCLRAIFPQVETPIALKNEHNTLYPLSLLANHPSTFTYARKESHVPLELVCLGDPDVSYTELTRQARVGWQEEEAPMELTQYTLPQLIREFGKAAPTGALDRTSFIKCLTQIMAREDQELFSRLFDIFDKDRNGVVDVVEFVSGLSVIVQGDRDEKIRATFSLYDTNGDGFISLEEMTTYLTSVYLVVAELNPSVFASNHVDPIQLGQITAEQCFAEADLNHDGRLSFEEFRTWYTRSHHHEPHARKLKHAVHCQVPVSSPPTVQVKWTLNAVRDMTGLGDYSVDEMLACFPHTTITKATFLSTMQRILQRQRKPVTSDVRALLNTLFSLFDSDGNGVLNGVELQTGLSVLCRPSPYSVRAAFNLIDANHDGHISMNEMVRYLSSVFRVLHGVTNTHVPLDPDTLARHTALQMFAEVDLNRDGSISFDEFQVWYSTPTTVHPTTAPLFPGHRDMANLTQVSQPMTLERAGALTTLNSRHPLDVFEVVALYVNSDGVLTKEAFNQAFTHLMQGALNDQSRTVIEKLFHAFDADGDGVVDFCELSSGLSLLCAGSQQEKIEAAFTLYDVNKDNFISMAELVSYLTAVFRVVYAFGTPVPNVTPEQLAETTAADAFALYDANNDGQLSLEEFTAWYTSPQPSAPPAPVAPGGQPQFDLAFLRQARQLTHLGQYAVNDIFSFFQASSTSDGLSKAQFFRCFNKLLSKTAPAAETKPQLKATLERLFVLFDTDGNGIVDTKELAAGLSLLCGGSDVDKVQAAFSLFDTNGDGFISREEMLSYLTAVFKVLLQTSPNIQTQLGHASAVQLAQATTEHCFATCDVNHDNQLSIDEFTKWYRAPQVKKPKTKSRPQAKQSQSLPQARALLGLMHVSSDALMDLFRDRLDHPVSEKAFFACVSKLVQTEDATQKARVHVLISKLFQSFHAAFQHMTPGLLYLDVACGLSVLASDAHQDKVLSTFRLMDRNGDMVLTETELVRYFTAVFAIMYVLEPEKLEAVQSISPYELAKITAENTLAEADRNHDNEISFVEFQRWYTKDQPPPPTLAEIRHLTGLGYLNVEDVFERLADTADEKRGGVSFEAFLTALTDVAQEHHGPEVPSELEAVGRKLFQAFDADPNGRVDFSELAAGLSVLCKGTREAKVHAAFSLYDFNGDGFITMDEMTRYLTSVFRVLYVLQPHMALETGVSATELGTITAEQAFVDADLDRDNRLSLNEFAQWYAKHKSPIITPTKKWNLNEIRRLTKLMYHKAEDVFELFAEAANEDGNLDQASFNKCFMTLMNDNNPWIKPFLGRLFALFDANHDGLVDFSELTAGLSILCAGSKEDKVQAAFSLFDFNGDGYISLEEMTKYLTSVFRVLFEVNDEHAQTLQVSPEELAIVTAKQAFNEVDLNHDGKIGLDEFMKWYSNPGSLASHTEHLFSLQEARRLTQLERYAPDTVFELLADCADTKGNLTKEAFTECFETNFISKPDARTMHVIHRLFDIFDVDGNGTVDFAELTAGLSVLCGGRREDKVRAAFALYDYNHDGVISLDEMTRYLTAVFKVLYSTNPGLEAQMQVTPAELAQVTAEQAFLECDINQDGKLTLDEFHAWYTQSHKTQKVSIPLPSLAQVRHLTNLSSYPPDEVVERFRQAATNSGQFSLEEFTGILKSFAKDGEDPDALDSVAARLYELFDTDGNGVVDYTEFGAGLSVLCGGTQEDKIRAAFALYDLNHDGTISRSEMALYLTSVFKVLYETNPDTEQRVQGVTPEELGIITAEQAFVEADKDHNGVLSFDEFRQWYLTPSESRVNTIQVPSWVSLQAVKELTQLHLYSPSYVFQLLSEHMTDPKGLDRASFERCFASLIPTIRDPEARHRIHLILDRLFNVFDTNGNGYVNYQELASGLSILCGGSRDEKVRAAFDLYDLNHDGVLSLDEMVQYLTAVFKILCETNTQVYPDDVTPEELAQITAEECFAQAQVPVDGKLNYNQFERWYTRDTPATNEESASSMDRIRNLLKLNKYEVGDIFEIFAEAAPNGELGFAAFRQCFEHMIDLAGGYDSPQAKQEAAVVIRRLFLAFDVNHNNAVDFGELASGLSVLSGSTMDDKVLAAFRLYDVNSDGYISLDEMISYMTSIFRVMYETSDKTKGQMSVSPEELARVTATQCFKDADRNQDKKLSFEEFKQWCTSTM</sequence>
<dbReference type="VEuPathDB" id="FungiDB:AeMF1_001959"/>
<dbReference type="InterPro" id="IPR002048">
    <property type="entry name" value="EF_hand_dom"/>
</dbReference>
<feature type="domain" description="EF-hand" evidence="7">
    <location>
        <begin position="1622"/>
        <end position="1657"/>
    </location>
</feature>
<dbReference type="SUPFAM" id="SSF47473">
    <property type="entry name" value="EF-hand"/>
    <property type="match status" value="11"/>
</dbReference>
<dbReference type="PROSITE" id="PS50222">
    <property type="entry name" value="EF_HAND_2"/>
    <property type="match status" value="31"/>
</dbReference>
<keyword evidence="3" id="KW-0479">Metal-binding</keyword>
<dbReference type="InterPro" id="IPR018247">
    <property type="entry name" value="EF_Hand_1_Ca_BS"/>
</dbReference>
<feature type="domain" description="EF-hand" evidence="7">
    <location>
        <begin position="470"/>
        <end position="505"/>
    </location>
</feature>
<dbReference type="InterPro" id="IPR011992">
    <property type="entry name" value="EF-hand-dom_pair"/>
</dbReference>
<keyword evidence="9" id="KW-1185">Reference proteome</keyword>
<dbReference type="PROSITE" id="PS00018">
    <property type="entry name" value="EF_HAND_1"/>
    <property type="match status" value="30"/>
</dbReference>
<comment type="similarity">
    <text evidence="1">Belongs to the recoverin family.</text>
</comment>
<organism evidence="8 9">
    <name type="scientific">Aphanomyces euteiches</name>
    <dbReference type="NCBI Taxonomy" id="100861"/>
    <lineage>
        <taxon>Eukaryota</taxon>
        <taxon>Sar</taxon>
        <taxon>Stramenopiles</taxon>
        <taxon>Oomycota</taxon>
        <taxon>Saprolegniomycetes</taxon>
        <taxon>Saprolegniales</taxon>
        <taxon>Verrucalvaceae</taxon>
        <taxon>Aphanomyces</taxon>
    </lineage>
</organism>
<feature type="domain" description="EF-hand" evidence="7">
    <location>
        <begin position="1161"/>
        <end position="1196"/>
    </location>
</feature>
<dbReference type="Gene3D" id="1.10.238.10">
    <property type="entry name" value="EF-hand"/>
    <property type="match status" value="11"/>
</dbReference>
<evidence type="ECO:0000313" key="8">
    <source>
        <dbReference type="EMBL" id="KAF0736225.1"/>
    </source>
</evidence>
<keyword evidence="6" id="KW-0449">Lipoprotein</keyword>
<feature type="domain" description="EF-hand" evidence="7">
    <location>
        <begin position="582"/>
        <end position="617"/>
    </location>
</feature>
<dbReference type="SMART" id="SM00054">
    <property type="entry name" value="EFh"/>
    <property type="match status" value="31"/>
</dbReference>
<proteinExistence type="inferred from homology"/>
<feature type="domain" description="EF-hand" evidence="7">
    <location>
        <begin position="2103"/>
        <end position="2138"/>
    </location>
</feature>
<dbReference type="GO" id="GO:0005509">
    <property type="term" value="F:calcium ion binding"/>
    <property type="evidence" value="ECO:0007669"/>
    <property type="project" value="InterPro"/>
</dbReference>
<keyword evidence="2" id="KW-0519">Myristate</keyword>
<dbReference type="PANTHER" id="PTHR23055:SF178">
    <property type="entry name" value="NEUROCALCIN HOMOLOG"/>
    <property type="match status" value="1"/>
</dbReference>
<feature type="domain" description="EF-hand" evidence="7">
    <location>
        <begin position="1719"/>
        <end position="1754"/>
    </location>
</feature>
<reference evidence="8 9" key="1">
    <citation type="submission" date="2019-07" db="EMBL/GenBank/DDBJ databases">
        <title>Genomics analysis of Aphanomyces spp. identifies a new class of oomycete effector associated with host adaptation.</title>
        <authorList>
            <person name="Gaulin E."/>
        </authorList>
    </citation>
    <scope>NUCLEOTIDE SEQUENCE [LARGE SCALE GENOMIC DNA]</scope>
    <source>
        <strain evidence="8 9">ATCC 201684</strain>
    </source>
</reference>
<feature type="domain" description="EF-hand" evidence="7">
    <location>
        <begin position="1197"/>
        <end position="1232"/>
    </location>
</feature>
<evidence type="ECO:0000256" key="4">
    <source>
        <dbReference type="ARBA" id="ARBA00022737"/>
    </source>
</evidence>
<feature type="domain" description="EF-hand" evidence="7">
    <location>
        <begin position="181"/>
        <end position="216"/>
    </location>
</feature>
<dbReference type="PANTHER" id="PTHR23055">
    <property type="entry name" value="CALCIUM BINDING PROTEINS"/>
    <property type="match status" value="1"/>
</dbReference>
<feature type="domain" description="EF-hand" evidence="7">
    <location>
        <begin position="669"/>
        <end position="704"/>
    </location>
</feature>
<evidence type="ECO:0000256" key="6">
    <source>
        <dbReference type="ARBA" id="ARBA00023288"/>
    </source>
</evidence>
<feature type="domain" description="EF-hand" evidence="7">
    <location>
        <begin position="1755"/>
        <end position="1790"/>
    </location>
</feature>
<evidence type="ECO:0000256" key="5">
    <source>
        <dbReference type="ARBA" id="ARBA00022837"/>
    </source>
</evidence>
<evidence type="ECO:0000313" key="9">
    <source>
        <dbReference type="Proteomes" id="UP000481153"/>
    </source>
</evidence>
<dbReference type="PRINTS" id="PR00450">
    <property type="entry name" value="RECOVERIN"/>
</dbReference>
<feature type="domain" description="EF-hand" evidence="7">
    <location>
        <begin position="217"/>
        <end position="252"/>
    </location>
</feature>
<keyword evidence="4" id="KW-0677">Repeat</keyword>
<feature type="domain" description="EF-hand" evidence="7">
    <location>
        <begin position="1346"/>
        <end position="1381"/>
    </location>
</feature>
<comment type="caution">
    <text evidence="8">The sequence shown here is derived from an EMBL/GenBank/DDBJ whole genome shotgun (WGS) entry which is preliminary data.</text>
</comment>
<feature type="domain" description="EF-hand" evidence="7">
    <location>
        <begin position="1568"/>
        <end position="1603"/>
    </location>
</feature>